<organism evidence="6 7">
    <name type="scientific">Anaerolinea thermolimosa</name>
    <dbReference type="NCBI Taxonomy" id="229919"/>
    <lineage>
        <taxon>Bacteria</taxon>
        <taxon>Bacillati</taxon>
        <taxon>Chloroflexota</taxon>
        <taxon>Anaerolineae</taxon>
        <taxon>Anaerolineales</taxon>
        <taxon>Anaerolineaceae</taxon>
        <taxon>Anaerolinea</taxon>
    </lineage>
</organism>
<name>A0A3D1JCB4_9CHLR</name>
<dbReference type="GO" id="GO:1990904">
    <property type="term" value="C:ribonucleoprotein complex"/>
    <property type="evidence" value="ECO:0007669"/>
    <property type="project" value="UniProtKB-KW"/>
</dbReference>
<protein>
    <recommendedName>
        <fullName evidence="4">Large ribosomal subunit protein bL21</fullName>
    </recommendedName>
</protein>
<keyword evidence="4 5" id="KW-0699">rRNA-binding</keyword>
<dbReference type="NCBIfam" id="TIGR00061">
    <property type="entry name" value="L21"/>
    <property type="match status" value="1"/>
</dbReference>
<evidence type="ECO:0000256" key="5">
    <source>
        <dbReference type="RuleBase" id="RU000562"/>
    </source>
</evidence>
<dbReference type="GO" id="GO:0019843">
    <property type="term" value="F:rRNA binding"/>
    <property type="evidence" value="ECO:0007669"/>
    <property type="project" value="UniProtKB-UniRule"/>
</dbReference>
<evidence type="ECO:0000256" key="1">
    <source>
        <dbReference type="ARBA" id="ARBA00008563"/>
    </source>
</evidence>
<gene>
    <name evidence="4 6" type="primary">rplU</name>
    <name evidence="6" type="ORF">DEQ80_00005</name>
</gene>
<dbReference type="AlphaFoldDB" id="A0A3D1JCB4"/>
<evidence type="ECO:0000256" key="3">
    <source>
        <dbReference type="ARBA" id="ARBA00023274"/>
    </source>
</evidence>
<accession>A0A3D1JCB4</accession>
<dbReference type="Proteomes" id="UP000264141">
    <property type="component" value="Unassembled WGS sequence"/>
</dbReference>
<dbReference type="PANTHER" id="PTHR21349">
    <property type="entry name" value="50S RIBOSOMAL PROTEIN L21"/>
    <property type="match status" value="1"/>
</dbReference>
<keyword evidence="3 4" id="KW-0687">Ribonucleoprotein</keyword>
<evidence type="ECO:0000256" key="2">
    <source>
        <dbReference type="ARBA" id="ARBA00022980"/>
    </source>
</evidence>
<dbReference type="GO" id="GO:0003735">
    <property type="term" value="F:structural constituent of ribosome"/>
    <property type="evidence" value="ECO:0007669"/>
    <property type="project" value="InterPro"/>
</dbReference>
<comment type="similarity">
    <text evidence="1 4 5">Belongs to the bacterial ribosomal protein bL21 family.</text>
</comment>
<dbReference type="SUPFAM" id="SSF141091">
    <property type="entry name" value="L21p-like"/>
    <property type="match status" value="1"/>
</dbReference>
<dbReference type="HAMAP" id="MF_01363">
    <property type="entry name" value="Ribosomal_bL21"/>
    <property type="match status" value="1"/>
</dbReference>
<dbReference type="RefSeq" id="WP_062193915.1">
    <property type="nucleotide sequence ID" value="NZ_DF967965.1"/>
</dbReference>
<evidence type="ECO:0000313" key="7">
    <source>
        <dbReference type="Proteomes" id="UP000264141"/>
    </source>
</evidence>
<dbReference type="GO" id="GO:0005840">
    <property type="term" value="C:ribosome"/>
    <property type="evidence" value="ECO:0007669"/>
    <property type="project" value="UniProtKB-KW"/>
</dbReference>
<dbReference type="STRING" id="229919.GCA_001050195_02376"/>
<reference evidence="6 7" key="1">
    <citation type="journal article" date="2018" name="Nat. Biotechnol.">
        <title>A standardized bacterial taxonomy based on genome phylogeny substantially revises the tree of life.</title>
        <authorList>
            <person name="Parks D.H."/>
            <person name="Chuvochina M."/>
            <person name="Waite D.W."/>
            <person name="Rinke C."/>
            <person name="Skarshewski A."/>
            <person name="Chaumeil P.A."/>
            <person name="Hugenholtz P."/>
        </authorList>
    </citation>
    <scope>NUCLEOTIDE SEQUENCE [LARGE SCALE GENOMIC DNA]</scope>
    <source>
        <strain evidence="6">UBA8781</strain>
    </source>
</reference>
<comment type="caution">
    <text evidence="6">The sequence shown here is derived from an EMBL/GenBank/DDBJ whole genome shotgun (WGS) entry which is preliminary data.</text>
</comment>
<dbReference type="EMBL" id="DPBP01000001">
    <property type="protein sequence ID" value="HCE16220.1"/>
    <property type="molecule type" value="Genomic_DNA"/>
</dbReference>
<evidence type="ECO:0000313" key="6">
    <source>
        <dbReference type="EMBL" id="HCE16220.1"/>
    </source>
</evidence>
<dbReference type="InterPro" id="IPR036164">
    <property type="entry name" value="bL21-like_sf"/>
</dbReference>
<dbReference type="PANTHER" id="PTHR21349:SF0">
    <property type="entry name" value="LARGE RIBOSOMAL SUBUNIT PROTEIN BL21M"/>
    <property type="match status" value="1"/>
</dbReference>
<dbReference type="OrthoDB" id="9813334at2"/>
<dbReference type="GO" id="GO:0005737">
    <property type="term" value="C:cytoplasm"/>
    <property type="evidence" value="ECO:0007669"/>
    <property type="project" value="UniProtKB-ARBA"/>
</dbReference>
<comment type="function">
    <text evidence="4 5">This protein binds to 23S rRNA in the presence of protein L20.</text>
</comment>
<sequence length="105" mass="11583">MKYAIVESGGKQYKAVEGATLEVDLLKAEPGQKVSLDSVLLLVDGDQVSVGTPVVKGARVNTTVVSHFKGPKVVVFHYRPKKRIRKKTGHRQHYTRLAVDSIEVE</sequence>
<dbReference type="Pfam" id="PF00829">
    <property type="entry name" value="Ribosomal_L21p"/>
    <property type="match status" value="1"/>
</dbReference>
<dbReference type="InterPro" id="IPR028909">
    <property type="entry name" value="bL21-like"/>
</dbReference>
<proteinExistence type="inferred from homology"/>
<evidence type="ECO:0000256" key="4">
    <source>
        <dbReference type="HAMAP-Rule" id="MF_01363"/>
    </source>
</evidence>
<comment type="subunit">
    <text evidence="4">Part of the 50S ribosomal subunit. Contacts protein L20.</text>
</comment>
<keyword evidence="4 5" id="KW-0694">RNA-binding</keyword>
<dbReference type="GO" id="GO:0006412">
    <property type="term" value="P:translation"/>
    <property type="evidence" value="ECO:0007669"/>
    <property type="project" value="UniProtKB-UniRule"/>
</dbReference>
<dbReference type="InterPro" id="IPR001787">
    <property type="entry name" value="Ribosomal_bL21"/>
</dbReference>
<keyword evidence="2 4" id="KW-0689">Ribosomal protein</keyword>